<dbReference type="SUPFAM" id="SSF160544">
    <property type="entry name" value="EscU C-terminal domain-like"/>
    <property type="match status" value="1"/>
</dbReference>
<evidence type="ECO:0000313" key="4">
    <source>
        <dbReference type="Proteomes" id="UP000541185"/>
    </source>
</evidence>
<sequence>MADQDVDRSEAATPFKLKKARERGQTARSTDCVATLVFAVAMVYLACRGGAATDTLLHVARGALLQMASPDPDAAWNAVASLVHDAAPVVLPFMLLLMLAAAAGHWLQSGFVLSLEPLHVDFERVSPATGLRRLLSLRTLFDGARACLKLLVLLLAAWYALRALAPQFLAVANLPPAGFLRLLLEDTAALGLRMALVLALIAAADFAFTRREFGQRMRMSRRELKDEFKEREGDPRIRSRLRELRRELLKRSAALRNTGTADVVLTNPTHYAVALRYVHGEMEAPRLVAKGAGQLASAMREIAFRHHVAIVQNPPLARRLFRELAIDDYVPPAFHAEVARIIVWVFALREQRRGAAA</sequence>
<name>A0A848H2H8_9BURK</name>
<organism evidence="3 4">
    <name type="scientific">Ramlibacter agri</name>
    <dbReference type="NCBI Taxonomy" id="2728837"/>
    <lineage>
        <taxon>Bacteria</taxon>
        <taxon>Pseudomonadati</taxon>
        <taxon>Pseudomonadota</taxon>
        <taxon>Betaproteobacteria</taxon>
        <taxon>Burkholderiales</taxon>
        <taxon>Comamonadaceae</taxon>
        <taxon>Ramlibacter</taxon>
    </lineage>
</organism>
<comment type="similarity">
    <text evidence="1">Belongs to the type III secretion exporter family.</text>
</comment>
<dbReference type="GO" id="GO:0005886">
    <property type="term" value="C:plasma membrane"/>
    <property type="evidence" value="ECO:0007669"/>
    <property type="project" value="TreeGrafter"/>
</dbReference>
<dbReference type="InterPro" id="IPR029025">
    <property type="entry name" value="T3SS_substrate_exporter_C"/>
</dbReference>
<dbReference type="GO" id="GO:0009306">
    <property type="term" value="P:protein secretion"/>
    <property type="evidence" value="ECO:0007669"/>
    <property type="project" value="InterPro"/>
</dbReference>
<dbReference type="PRINTS" id="PR00950">
    <property type="entry name" value="TYPE3IMSPROT"/>
</dbReference>
<evidence type="ECO:0000313" key="3">
    <source>
        <dbReference type="EMBL" id="NML42913.1"/>
    </source>
</evidence>
<keyword evidence="4" id="KW-1185">Reference proteome</keyword>
<comment type="caution">
    <text evidence="3">The sequence shown here is derived from an EMBL/GenBank/DDBJ whole genome shotgun (WGS) entry which is preliminary data.</text>
</comment>
<keyword evidence="2" id="KW-0812">Transmembrane</keyword>
<evidence type="ECO:0000256" key="1">
    <source>
        <dbReference type="ARBA" id="ARBA00010690"/>
    </source>
</evidence>
<dbReference type="EMBL" id="JABBFX010000001">
    <property type="protein sequence ID" value="NML42913.1"/>
    <property type="molecule type" value="Genomic_DNA"/>
</dbReference>
<protein>
    <submittedName>
        <fullName evidence="3">EscU/YscU/HrcU family type III secretion system export apparatus switch protein</fullName>
    </submittedName>
</protein>
<dbReference type="PANTHER" id="PTHR30531">
    <property type="entry name" value="FLAGELLAR BIOSYNTHETIC PROTEIN FLHB"/>
    <property type="match status" value="1"/>
</dbReference>
<dbReference type="Pfam" id="PF01312">
    <property type="entry name" value="Bac_export_2"/>
    <property type="match status" value="1"/>
</dbReference>
<dbReference type="Proteomes" id="UP000541185">
    <property type="component" value="Unassembled WGS sequence"/>
</dbReference>
<evidence type="ECO:0000256" key="2">
    <source>
        <dbReference type="SAM" id="Phobius"/>
    </source>
</evidence>
<feature type="transmembrane region" description="Helical" evidence="2">
    <location>
        <begin position="86"/>
        <end position="107"/>
    </location>
</feature>
<dbReference type="PANTHER" id="PTHR30531:SF12">
    <property type="entry name" value="FLAGELLAR BIOSYNTHETIC PROTEIN FLHB"/>
    <property type="match status" value="1"/>
</dbReference>
<dbReference type="Gene3D" id="3.40.1690.10">
    <property type="entry name" value="secretion proteins EscU"/>
    <property type="match status" value="1"/>
</dbReference>
<feature type="transmembrane region" description="Helical" evidence="2">
    <location>
        <begin position="146"/>
        <end position="170"/>
    </location>
</feature>
<dbReference type="AlphaFoldDB" id="A0A848H2H8"/>
<accession>A0A848H2H8</accession>
<keyword evidence="2" id="KW-0472">Membrane</keyword>
<dbReference type="RefSeq" id="WP_169417160.1">
    <property type="nucleotide sequence ID" value="NZ_JABBFX010000001.1"/>
</dbReference>
<dbReference type="InterPro" id="IPR006135">
    <property type="entry name" value="T3SS_substrate_exporter"/>
</dbReference>
<gene>
    <name evidence="3" type="ORF">HHL11_04065</name>
</gene>
<proteinExistence type="inferred from homology"/>
<keyword evidence="2" id="KW-1133">Transmembrane helix</keyword>
<feature type="transmembrane region" description="Helical" evidence="2">
    <location>
        <begin position="190"/>
        <end position="209"/>
    </location>
</feature>
<feature type="transmembrane region" description="Helical" evidence="2">
    <location>
        <begin position="26"/>
        <end position="46"/>
    </location>
</feature>
<reference evidence="3 4" key="1">
    <citation type="submission" date="2020-04" db="EMBL/GenBank/DDBJ databases">
        <title>Ramlibacter sp. G-1-2-2 isolated from soil.</title>
        <authorList>
            <person name="Dahal R.H."/>
        </authorList>
    </citation>
    <scope>NUCLEOTIDE SEQUENCE [LARGE SCALE GENOMIC DNA]</scope>
    <source>
        <strain evidence="3 4">G-1-2-2</strain>
    </source>
</reference>